<dbReference type="PANTHER" id="PTHR30146">
    <property type="entry name" value="LACI-RELATED TRANSCRIPTIONAL REPRESSOR"/>
    <property type="match status" value="1"/>
</dbReference>
<sequence>MEKKVNSIKDIAKISGFSISTVSKVINNKGRVSEQNRKKILQIVEKYHYERNSFARALRLQQSNTIGIITPNLNNSFFSNLVENIEKILFSNGFITVICDTSIDSKREGQYLKKLKSQQVDGLIVISGSQTFEDNQISNFKHVVCIDREPEDIQKYCYVGSNHYSGARIATQELIKKGTVPSLFMYESDSSPIKERIKGFRDTLKENSLIEDNLSLISLEQTLDVDKTRFKIRKYLRSLLNKRQGPLGIFATSDTLAVDILLAAKSINLNVPNDVRIVGFDDAPIARYCSPELTTIRQNIQSISEEAVEILISSLQGKQLKNRYKKIEVELIDRGTL</sequence>
<keyword evidence="1" id="KW-0678">Repressor</keyword>
<evidence type="ECO:0000313" key="6">
    <source>
        <dbReference type="EMBL" id="AUJ31950.1"/>
    </source>
</evidence>
<gene>
    <name evidence="6" type="ORF">BSQ50_04875</name>
</gene>
<dbReference type="SUPFAM" id="SSF53822">
    <property type="entry name" value="Periplasmic binding protein-like I"/>
    <property type="match status" value="1"/>
</dbReference>
<dbReference type="SUPFAM" id="SSF47413">
    <property type="entry name" value="lambda repressor-like DNA-binding domains"/>
    <property type="match status" value="1"/>
</dbReference>
<evidence type="ECO:0000256" key="1">
    <source>
        <dbReference type="ARBA" id="ARBA00022491"/>
    </source>
</evidence>
<feature type="domain" description="HTH lacI-type" evidence="5">
    <location>
        <begin position="7"/>
        <end position="60"/>
    </location>
</feature>
<evidence type="ECO:0000256" key="3">
    <source>
        <dbReference type="ARBA" id="ARBA00023125"/>
    </source>
</evidence>
<dbReference type="CDD" id="cd01392">
    <property type="entry name" value="HTH_LacI"/>
    <property type="match status" value="1"/>
</dbReference>
<dbReference type="Gene3D" id="1.10.260.40">
    <property type="entry name" value="lambda repressor-like DNA-binding domains"/>
    <property type="match status" value="1"/>
</dbReference>
<dbReference type="InterPro" id="IPR000843">
    <property type="entry name" value="HTH_LacI"/>
</dbReference>
<dbReference type="Pfam" id="PF13377">
    <property type="entry name" value="Peripla_BP_3"/>
    <property type="match status" value="1"/>
</dbReference>
<dbReference type="RefSeq" id="WP_057886691.1">
    <property type="nucleotide sequence ID" value="NZ_CP018180.1"/>
</dbReference>
<dbReference type="GO" id="GO:0000976">
    <property type="term" value="F:transcription cis-regulatory region binding"/>
    <property type="evidence" value="ECO:0007669"/>
    <property type="project" value="TreeGrafter"/>
</dbReference>
<evidence type="ECO:0000256" key="4">
    <source>
        <dbReference type="ARBA" id="ARBA00023163"/>
    </source>
</evidence>
<dbReference type="GeneID" id="78521735"/>
<dbReference type="CDD" id="cd06291">
    <property type="entry name" value="PBP1_Qymf-like"/>
    <property type="match status" value="1"/>
</dbReference>
<dbReference type="InterPro" id="IPR010982">
    <property type="entry name" value="Lambda_DNA-bd_dom_sf"/>
</dbReference>
<keyword evidence="4" id="KW-0804">Transcription</keyword>
<dbReference type="GO" id="GO:0003700">
    <property type="term" value="F:DNA-binding transcription factor activity"/>
    <property type="evidence" value="ECO:0007669"/>
    <property type="project" value="TreeGrafter"/>
</dbReference>
<evidence type="ECO:0000256" key="2">
    <source>
        <dbReference type="ARBA" id="ARBA00023015"/>
    </source>
</evidence>
<dbReference type="AlphaFoldDB" id="A0A3S6QVG6"/>
<accession>A0A3S6QVG6</accession>
<dbReference type="InterPro" id="IPR046335">
    <property type="entry name" value="LacI/GalR-like_sensor"/>
</dbReference>
<keyword evidence="3" id="KW-0238">DNA-binding</keyword>
<dbReference type="PANTHER" id="PTHR30146:SF95">
    <property type="entry name" value="RIBOSE OPERON REPRESSOR"/>
    <property type="match status" value="1"/>
</dbReference>
<dbReference type="InterPro" id="IPR028082">
    <property type="entry name" value="Peripla_BP_I"/>
</dbReference>
<keyword evidence="2" id="KW-0805">Transcription regulation</keyword>
<dbReference type="EMBL" id="CP018180">
    <property type="protein sequence ID" value="AUJ31950.1"/>
    <property type="molecule type" value="Genomic_DNA"/>
</dbReference>
<organism evidence="6 7">
    <name type="scientific">Liquorilactobacillus nagelii</name>
    <dbReference type="NCBI Taxonomy" id="82688"/>
    <lineage>
        <taxon>Bacteria</taxon>
        <taxon>Bacillati</taxon>
        <taxon>Bacillota</taxon>
        <taxon>Bacilli</taxon>
        <taxon>Lactobacillales</taxon>
        <taxon>Lactobacillaceae</taxon>
        <taxon>Liquorilactobacillus</taxon>
    </lineage>
</organism>
<keyword evidence="7" id="KW-1185">Reference proteome</keyword>
<evidence type="ECO:0000313" key="7">
    <source>
        <dbReference type="Proteomes" id="UP000324497"/>
    </source>
</evidence>
<dbReference type="Pfam" id="PF00356">
    <property type="entry name" value="LacI"/>
    <property type="match status" value="1"/>
</dbReference>
<dbReference type="Proteomes" id="UP000324497">
    <property type="component" value="Chromosome"/>
</dbReference>
<dbReference type="SMART" id="SM00354">
    <property type="entry name" value="HTH_LACI"/>
    <property type="match status" value="1"/>
</dbReference>
<protein>
    <recommendedName>
        <fullName evidence="5">HTH lacI-type domain-containing protein</fullName>
    </recommendedName>
</protein>
<name>A0A3S6QVG6_9LACO</name>
<dbReference type="Gene3D" id="3.40.50.2300">
    <property type="match status" value="2"/>
</dbReference>
<evidence type="ECO:0000259" key="5">
    <source>
        <dbReference type="PROSITE" id="PS50932"/>
    </source>
</evidence>
<dbReference type="KEGG" id="lng:BSQ50_04875"/>
<proteinExistence type="predicted"/>
<reference evidence="6 7" key="1">
    <citation type="submission" date="2016-11" db="EMBL/GenBank/DDBJ databases">
        <title>Interaction between Lactobacillus species and yeast in water kefir.</title>
        <authorList>
            <person name="Behr J."/>
            <person name="Xu D."/>
            <person name="Vogel R.F."/>
        </authorList>
    </citation>
    <scope>NUCLEOTIDE SEQUENCE [LARGE SCALE GENOMIC DNA]</scope>
    <source>
        <strain evidence="6 7">TMW 1.1827</strain>
    </source>
</reference>
<dbReference type="PROSITE" id="PS50932">
    <property type="entry name" value="HTH_LACI_2"/>
    <property type="match status" value="1"/>
</dbReference>